<dbReference type="Proteomes" id="UP001067235">
    <property type="component" value="Unassembled WGS sequence"/>
</dbReference>
<dbReference type="Gene3D" id="3.40.50.1820">
    <property type="entry name" value="alpha/beta hydrolase"/>
    <property type="match status" value="1"/>
</dbReference>
<keyword evidence="2" id="KW-1185">Reference proteome</keyword>
<name>A0ABT4N1A1_GORRU</name>
<dbReference type="InterPro" id="IPR029058">
    <property type="entry name" value="AB_hydrolase_fold"/>
</dbReference>
<dbReference type="SUPFAM" id="SSF53474">
    <property type="entry name" value="alpha/beta-Hydrolases"/>
    <property type="match status" value="1"/>
</dbReference>
<dbReference type="PANTHER" id="PTHR13617">
    <property type="entry name" value="PROTEIN ABHD18"/>
    <property type="match status" value="1"/>
</dbReference>
<dbReference type="EMBL" id="JAPWIE010000008">
    <property type="protein sequence ID" value="MCZ4553050.1"/>
    <property type="molecule type" value="Genomic_DNA"/>
</dbReference>
<gene>
    <name evidence="1" type="ORF">O4213_23885</name>
</gene>
<organism evidence="1 2">
    <name type="scientific">Gordonia rubripertincta</name>
    <name type="common">Rhodococcus corallinus</name>
    <dbReference type="NCBI Taxonomy" id="36822"/>
    <lineage>
        <taxon>Bacteria</taxon>
        <taxon>Bacillati</taxon>
        <taxon>Actinomycetota</taxon>
        <taxon>Actinomycetes</taxon>
        <taxon>Mycobacteriales</taxon>
        <taxon>Gordoniaceae</taxon>
        <taxon>Gordonia</taxon>
    </lineage>
</organism>
<evidence type="ECO:0000313" key="1">
    <source>
        <dbReference type="EMBL" id="MCZ4553050.1"/>
    </source>
</evidence>
<dbReference type="RefSeq" id="WP_301573681.1">
    <property type="nucleotide sequence ID" value="NZ_JAPWIE010000008.1"/>
</dbReference>
<evidence type="ECO:0000313" key="2">
    <source>
        <dbReference type="Proteomes" id="UP001067235"/>
    </source>
</evidence>
<reference evidence="1" key="1">
    <citation type="submission" date="2022-12" db="EMBL/GenBank/DDBJ databases">
        <authorList>
            <person name="Krivoruchko A.V."/>
            <person name="Elkin A."/>
        </authorList>
    </citation>
    <scope>NUCLEOTIDE SEQUENCE</scope>
    <source>
        <strain evidence="1">IEGM 1388</strain>
    </source>
</reference>
<proteinExistence type="predicted"/>
<sequence>MTTSDGSDDRGRWTDRFESSLTRLSLIAEVMPRAVVSARTASRRPPHRSIPPSSFGVRTVGESALDEFFIAAFSMVRAVPDEHVVRAYVNECAREAVAVKALGVGVNLAPTQLSITRKLRRNLGGMSYDRIDFTCAPVYSMRGGAQGSEADAVATARMLVHQDKGHPWLLWVHGAGQGRVDDLLSLRAAQLHELGYNVVFPVLPGHGLRRRRGGVYPSFDVLTNVELTVRAVAEVRALIQWMATVDDTPVSVGGISLGGPIAGLIAGLEPSVESVLAVVPMLDLHETMAHHLVRGGDRGRTLAKLFQSQAVRDVASAVDPLAVTPFAAPERRLVVAALNDRVTSVAAAQRLHAHWGGAVHWYPGGHISGVMAGEVRAAIVDFLHPGSAAS</sequence>
<accession>A0ABT4N1A1</accession>
<protein>
    <submittedName>
        <fullName evidence="1">Abhydrolase domain-containing 18</fullName>
    </submittedName>
</protein>
<dbReference type="PANTHER" id="PTHR13617:SF14">
    <property type="entry name" value="PROTEIN ABHD18"/>
    <property type="match status" value="1"/>
</dbReference>
<comment type="caution">
    <text evidence="1">The sequence shown here is derived from an EMBL/GenBank/DDBJ whole genome shotgun (WGS) entry which is preliminary data.</text>
</comment>